<dbReference type="NCBIfam" id="TIGR04088">
    <property type="entry name" value="cognate_SipW"/>
    <property type="match status" value="1"/>
</dbReference>
<sequence length="230" mass="24507">MDKKKLIAASAAGVMLIAVSAAVAYFTDSDTKTNVFTVGNVDLELREENFTGGQLARADIRLSKDPKVKNTGKNDEFVFLEVKVPKGEVTLLENGVPAGPKAPRELFGFYAGSSGTAVSGSDNFSYRAAVENDGWVFLSRTESSDSASYVFGYSSKISPGDETVCLFDEFALRSFIEEEVPGGSELTVPVNAYGIQADSISGVSGLPDDGSGLTVQNLKDIFDICLNKQN</sequence>
<keyword evidence="3" id="KW-1185">Reference proteome</keyword>
<keyword evidence="1" id="KW-0732">Signal</keyword>
<comment type="caution">
    <text evidence="2">The sequence shown here is derived from an EMBL/GenBank/DDBJ whole genome shotgun (WGS) entry which is preliminary data.</text>
</comment>
<dbReference type="InterPro" id="IPR023833">
    <property type="entry name" value="Signal_pept_SipW-depend-type"/>
</dbReference>
<dbReference type="AlphaFoldDB" id="W7USY2"/>
<organism evidence="2 3">
    <name type="scientific">Ruminococcus flavefaciens 007c</name>
    <dbReference type="NCBI Taxonomy" id="1341157"/>
    <lineage>
        <taxon>Bacteria</taxon>
        <taxon>Bacillati</taxon>
        <taxon>Bacillota</taxon>
        <taxon>Clostridia</taxon>
        <taxon>Eubacteriales</taxon>
        <taxon>Oscillospiraceae</taxon>
        <taxon>Ruminococcus</taxon>
    </lineage>
</organism>
<gene>
    <name evidence="2" type="ORF">RF007C_01010</name>
</gene>
<dbReference type="PATRIC" id="fig|1341157.4.peg.818"/>
<protein>
    <recommendedName>
        <fullName evidence="4">SipW-cognate class signal peptide</fullName>
    </recommendedName>
</protein>
<evidence type="ECO:0000256" key="1">
    <source>
        <dbReference type="SAM" id="SignalP"/>
    </source>
</evidence>
<proteinExistence type="predicted"/>
<evidence type="ECO:0000313" key="2">
    <source>
        <dbReference type="EMBL" id="EWM54534.1"/>
    </source>
</evidence>
<dbReference type="Proteomes" id="UP000019365">
    <property type="component" value="Unassembled WGS sequence"/>
</dbReference>
<dbReference type="OrthoDB" id="1827788at2"/>
<feature type="chain" id="PRO_5004905096" description="SipW-cognate class signal peptide" evidence="1">
    <location>
        <begin position="25"/>
        <end position="230"/>
    </location>
</feature>
<evidence type="ECO:0000313" key="3">
    <source>
        <dbReference type="Proteomes" id="UP000019365"/>
    </source>
</evidence>
<name>W7USY2_RUMFL</name>
<feature type="signal peptide" evidence="1">
    <location>
        <begin position="1"/>
        <end position="24"/>
    </location>
</feature>
<dbReference type="RefSeq" id="WP_037297470.1">
    <property type="nucleotide sequence ID" value="NZ_ATAX01000013.1"/>
</dbReference>
<evidence type="ECO:0008006" key="4">
    <source>
        <dbReference type="Google" id="ProtNLM"/>
    </source>
</evidence>
<reference evidence="2 3" key="1">
    <citation type="journal article" date="2014" name="PLoS ONE">
        <title>Rumen cellulosomics: divergent fiber-degrading strategies revealed by comparative genome-wide analysis of six ruminococcal strains.</title>
        <authorList>
            <person name="Dassa B."/>
            <person name="Borovok I."/>
            <person name="Ruimy-Israeli V."/>
            <person name="Lamed R."/>
            <person name="Flint H.J."/>
            <person name="Duncan S.H."/>
            <person name="Henrissat B."/>
            <person name="Coutinho P."/>
            <person name="Morrison M."/>
            <person name="Mosoni P."/>
            <person name="Yeoman C.J."/>
            <person name="White B.A."/>
            <person name="Bayer E.A."/>
        </authorList>
    </citation>
    <scope>NUCLEOTIDE SEQUENCE [LARGE SCALE GENOMIC DNA]</scope>
    <source>
        <strain evidence="2 3">007c</strain>
    </source>
</reference>
<accession>W7USY2</accession>
<dbReference type="EMBL" id="ATAX01000013">
    <property type="protein sequence ID" value="EWM54534.1"/>
    <property type="molecule type" value="Genomic_DNA"/>
</dbReference>
<dbReference type="eggNOG" id="ENOG50303X3">
    <property type="taxonomic scope" value="Bacteria"/>
</dbReference>